<gene>
    <name evidence="3" type="primary">PLEST002355</name>
    <name evidence="3" type="ORF">PLESTB_000700100</name>
</gene>
<dbReference type="OrthoDB" id="535173at2759"/>
<feature type="region of interest" description="Disordered" evidence="1">
    <location>
        <begin position="43"/>
        <end position="73"/>
    </location>
</feature>
<name>A0A9W6F2B3_9CHLO</name>
<organism evidence="3 4">
    <name type="scientific">Pleodorina starrii</name>
    <dbReference type="NCBI Taxonomy" id="330485"/>
    <lineage>
        <taxon>Eukaryota</taxon>
        <taxon>Viridiplantae</taxon>
        <taxon>Chlorophyta</taxon>
        <taxon>core chlorophytes</taxon>
        <taxon>Chlorophyceae</taxon>
        <taxon>CS clade</taxon>
        <taxon>Chlamydomonadales</taxon>
        <taxon>Volvocaceae</taxon>
        <taxon>Pleodorina</taxon>
    </lineage>
</organism>
<dbReference type="AlphaFoldDB" id="A0A9W6F2B3"/>
<feature type="compositionally biased region" description="Polar residues" evidence="1">
    <location>
        <begin position="56"/>
        <end position="65"/>
    </location>
</feature>
<keyword evidence="4" id="KW-1185">Reference proteome</keyword>
<evidence type="ECO:0000256" key="2">
    <source>
        <dbReference type="SAM" id="Phobius"/>
    </source>
</evidence>
<keyword evidence="2" id="KW-1133">Transmembrane helix</keyword>
<evidence type="ECO:0000256" key="1">
    <source>
        <dbReference type="SAM" id="MobiDB-lite"/>
    </source>
</evidence>
<evidence type="ECO:0000313" key="3">
    <source>
        <dbReference type="EMBL" id="GLC53026.1"/>
    </source>
</evidence>
<dbReference type="EMBL" id="BRXU01000007">
    <property type="protein sequence ID" value="GLC53026.1"/>
    <property type="molecule type" value="Genomic_DNA"/>
</dbReference>
<comment type="caution">
    <text evidence="3">The sequence shown here is derived from an EMBL/GenBank/DDBJ whole genome shotgun (WGS) entry which is preliminary data.</text>
</comment>
<accession>A0A9W6F2B3</accession>
<evidence type="ECO:0000313" key="4">
    <source>
        <dbReference type="Proteomes" id="UP001165080"/>
    </source>
</evidence>
<keyword evidence="2" id="KW-0812">Transmembrane</keyword>
<feature type="transmembrane region" description="Helical" evidence="2">
    <location>
        <begin position="141"/>
        <end position="157"/>
    </location>
</feature>
<reference evidence="3 4" key="1">
    <citation type="journal article" date="2023" name="Commun. Biol.">
        <title>Reorganization of the ancestral sex-determining regions during the evolution of trioecy in Pleodorina starrii.</title>
        <authorList>
            <person name="Takahashi K."/>
            <person name="Suzuki S."/>
            <person name="Kawai-Toyooka H."/>
            <person name="Yamamoto K."/>
            <person name="Hamaji T."/>
            <person name="Ootsuki R."/>
            <person name="Yamaguchi H."/>
            <person name="Kawachi M."/>
            <person name="Higashiyama T."/>
            <person name="Nozaki H."/>
        </authorList>
    </citation>
    <scope>NUCLEOTIDE SEQUENCE [LARGE SCALE GENOMIC DNA]</scope>
    <source>
        <strain evidence="3 4">NIES-4479</strain>
    </source>
</reference>
<sequence>MAAVCGLGRRLLSCGRSPGPTIRRWERVVLCASVEDGTRVETTTPAASSFVEDQSLDSPSSSQRWLSGAESSVAGPSSNVVTALRANRGFKLIRSETRRLGQRRLAASVSVLALTTLAWYGQDLIAELGRRTSLPVEELDGLIYFVIGFVAVSCVLPKSRYSK</sequence>
<proteinExistence type="predicted"/>
<protein>
    <submittedName>
        <fullName evidence="3">Uncharacterized protein</fullName>
    </submittedName>
</protein>
<feature type="transmembrane region" description="Helical" evidence="2">
    <location>
        <begin position="104"/>
        <end position="121"/>
    </location>
</feature>
<dbReference type="Proteomes" id="UP001165080">
    <property type="component" value="Unassembled WGS sequence"/>
</dbReference>
<keyword evidence="2" id="KW-0472">Membrane</keyword>